<dbReference type="Pfam" id="PF14317">
    <property type="entry name" value="YcxB"/>
    <property type="match status" value="1"/>
</dbReference>
<feature type="transmembrane region" description="Helical" evidence="1">
    <location>
        <begin position="16"/>
        <end position="38"/>
    </location>
</feature>
<evidence type="ECO:0000313" key="3">
    <source>
        <dbReference type="EMBL" id="MBG9390083.1"/>
    </source>
</evidence>
<sequence>MAATLCYLVARGDRSWFVGVLAATVALGGIFPAVHFVLSLRSSLRKLTAMRNPEASFRADADSFSIASELGSATLPWTAVQQLWRYQDFWIIVLARTSQITLPLARMTQEDQAFVVSRVAANGGKVGT</sequence>
<protein>
    <submittedName>
        <fullName evidence="3">YcxB family protein</fullName>
    </submittedName>
</protein>
<evidence type="ECO:0000259" key="2">
    <source>
        <dbReference type="Pfam" id="PF14317"/>
    </source>
</evidence>
<name>A0A931H835_9BURK</name>
<accession>A0A931H835</accession>
<comment type="caution">
    <text evidence="3">The sequence shown here is derived from an EMBL/GenBank/DDBJ whole genome shotgun (WGS) entry which is preliminary data.</text>
</comment>
<dbReference type="EMBL" id="JADWYS010000001">
    <property type="protein sequence ID" value="MBG9390083.1"/>
    <property type="molecule type" value="Genomic_DNA"/>
</dbReference>
<organism evidence="3 4">
    <name type="scientific">Caenimonas aquaedulcis</name>
    <dbReference type="NCBI Taxonomy" id="2793270"/>
    <lineage>
        <taxon>Bacteria</taxon>
        <taxon>Pseudomonadati</taxon>
        <taxon>Pseudomonadota</taxon>
        <taxon>Betaproteobacteria</taxon>
        <taxon>Burkholderiales</taxon>
        <taxon>Comamonadaceae</taxon>
        <taxon>Caenimonas</taxon>
    </lineage>
</organism>
<dbReference type="Proteomes" id="UP000651050">
    <property type="component" value="Unassembled WGS sequence"/>
</dbReference>
<feature type="domain" description="YcxB-like C-terminal" evidence="2">
    <location>
        <begin position="60"/>
        <end position="115"/>
    </location>
</feature>
<evidence type="ECO:0000313" key="4">
    <source>
        <dbReference type="Proteomes" id="UP000651050"/>
    </source>
</evidence>
<dbReference type="InterPro" id="IPR025588">
    <property type="entry name" value="YcxB-like_C"/>
</dbReference>
<gene>
    <name evidence="3" type="ORF">I5803_18790</name>
</gene>
<keyword evidence="1" id="KW-1133">Transmembrane helix</keyword>
<dbReference type="AlphaFoldDB" id="A0A931H835"/>
<keyword evidence="4" id="KW-1185">Reference proteome</keyword>
<proteinExistence type="predicted"/>
<keyword evidence="1" id="KW-0812">Transmembrane</keyword>
<evidence type="ECO:0000256" key="1">
    <source>
        <dbReference type="SAM" id="Phobius"/>
    </source>
</evidence>
<keyword evidence="1" id="KW-0472">Membrane</keyword>
<reference evidence="3" key="1">
    <citation type="submission" date="2020-11" db="EMBL/GenBank/DDBJ databases">
        <title>Bacterial whole genome sequence for Caenimonas sp. DR4.4.</title>
        <authorList>
            <person name="Le V."/>
            <person name="Ko S.-R."/>
            <person name="Ahn C.-Y."/>
            <person name="Oh H.-M."/>
        </authorList>
    </citation>
    <scope>NUCLEOTIDE SEQUENCE</scope>
    <source>
        <strain evidence="3">DR4.4</strain>
    </source>
</reference>